<evidence type="ECO:0000313" key="16">
    <source>
        <dbReference type="Proteomes" id="UP000228781"/>
    </source>
</evidence>
<dbReference type="Gene3D" id="2.40.40.20">
    <property type="match status" value="1"/>
</dbReference>
<dbReference type="GO" id="GO:0000428">
    <property type="term" value="C:DNA-directed RNA polymerase complex"/>
    <property type="evidence" value="ECO:0007669"/>
    <property type="project" value="UniProtKB-KW"/>
</dbReference>
<keyword evidence="10" id="KW-0862">Zinc</keyword>
<dbReference type="InterPro" id="IPR044893">
    <property type="entry name" value="RNA_pol_Rpb1_clamp_domain"/>
</dbReference>
<evidence type="ECO:0000256" key="11">
    <source>
        <dbReference type="RuleBase" id="RU004279"/>
    </source>
</evidence>
<evidence type="ECO:0000256" key="10">
    <source>
        <dbReference type="HAMAP-Rule" id="MF_01322"/>
    </source>
</evidence>
<protein>
    <recommendedName>
        <fullName evidence="9 10">Multifunctional fusion protein</fullName>
    </recommendedName>
    <domain>
        <recommendedName>
            <fullName evidence="9">DNA-directed RNA polymerase subunit beta</fullName>
            <shortName evidence="9">RNAP subunit beta</shortName>
            <ecNumber evidence="9">2.7.7.6</ecNumber>
        </recommendedName>
        <alternativeName>
            <fullName evidence="9">RNA polymerase subunit beta</fullName>
        </alternativeName>
        <alternativeName>
            <fullName evidence="9">Transcriptase subunit beta</fullName>
        </alternativeName>
    </domain>
    <domain>
        <recommendedName>
            <fullName evidence="10">DNA-directed RNA polymerase subunit beta'</fullName>
            <shortName evidence="10">RNAP subunit beta'</shortName>
        </recommendedName>
        <alternativeName>
            <fullName evidence="10">RNA polymerase subunit beta'</fullName>
        </alternativeName>
        <alternativeName>
            <fullName evidence="10">Transcriptase subunit beta'</fullName>
        </alternativeName>
    </domain>
</protein>
<dbReference type="Pfam" id="PF04997">
    <property type="entry name" value="RNA_pol_Rpb1_1"/>
    <property type="match status" value="1"/>
</dbReference>
<feature type="binding site" evidence="10">
    <location>
        <position position="1988"/>
    </location>
    <ligand>
        <name>Zn(2+)</name>
        <dbReference type="ChEBI" id="CHEBI:29105"/>
        <label>2</label>
    </ligand>
</feature>
<dbReference type="InterPro" id="IPR007642">
    <property type="entry name" value="RNA_pol_Rpb2_2"/>
</dbReference>
<feature type="binding site" evidence="10">
    <location>
        <position position="1142"/>
    </location>
    <ligand>
        <name>Zn(2+)</name>
        <dbReference type="ChEBI" id="CHEBI:29105"/>
        <label>1</label>
    </ligand>
</feature>
<comment type="subunit">
    <text evidence="9 12">The RNAP catalytic core consists of 2 alpha, 1 beta, 1 beta' and 1 omega subunit. When a sigma factor is associated with the core the holoenzyme is formed, which can initiate transcription.</text>
</comment>
<dbReference type="PANTHER" id="PTHR19376">
    <property type="entry name" value="DNA-DIRECTED RNA POLYMERASE"/>
    <property type="match status" value="1"/>
</dbReference>
<dbReference type="Gene3D" id="2.40.270.10">
    <property type="entry name" value="DNA-directed RNA polymerase, subunit 2, domain 6"/>
    <property type="match status" value="2"/>
</dbReference>
<comment type="similarity">
    <text evidence="1">In the N-terminal section; belongs to the RNA polymerase beta chain family.</text>
</comment>
<dbReference type="InterPro" id="IPR045867">
    <property type="entry name" value="DNA-dir_RpoC_beta_prime"/>
</dbReference>
<dbReference type="InterPro" id="IPR006592">
    <property type="entry name" value="RNA_pol_N"/>
</dbReference>
<evidence type="ECO:0000256" key="5">
    <source>
        <dbReference type="ARBA" id="ARBA00022695"/>
    </source>
</evidence>
<dbReference type="Gene3D" id="1.10.150.390">
    <property type="match status" value="1"/>
</dbReference>
<feature type="binding site" evidence="10">
    <location>
        <position position="1158"/>
    </location>
    <ligand>
        <name>Zn(2+)</name>
        <dbReference type="ChEBI" id="CHEBI:29105"/>
        <label>1</label>
    </ligand>
</feature>
<accession>A0A2M8EK19</accession>
<evidence type="ECO:0000256" key="3">
    <source>
        <dbReference type="ARBA" id="ARBA00022478"/>
    </source>
</evidence>
<evidence type="ECO:0000256" key="6">
    <source>
        <dbReference type="ARBA" id="ARBA00022723"/>
    </source>
</evidence>
<comment type="function">
    <text evidence="9 11">DNA-dependent RNA polymerase catalyzes the transcription of DNA into RNA using the four ribonucleoside triphosphates as substrates.</text>
</comment>
<comment type="caution">
    <text evidence="15">The sequence shown here is derived from an EMBL/GenBank/DDBJ whole genome shotgun (WGS) entry which is preliminary data.</text>
</comment>
<dbReference type="InterPro" id="IPR042102">
    <property type="entry name" value="RNA_pol_Rpb1_3_sf"/>
</dbReference>
<dbReference type="InterPro" id="IPR007121">
    <property type="entry name" value="RNA_pol_bsu_CS"/>
</dbReference>
<comment type="catalytic activity">
    <reaction evidence="8 9 11">
        <text>RNA(n) + a ribonucleoside 5'-triphosphate = RNA(n+1) + diphosphate</text>
        <dbReference type="Rhea" id="RHEA:21248"/>
        <dbReference type="Rhea" id="RHEA-COMP:14527"/>
        <dbReference type="Rhea" id="RHEA-COMP:17342"/>
        <dbReference type="ChEBI" id="CHEBI:33019"/>
        <dbReference type="ChEBI" id="CHEBI:61557"/>
        <dbReference type="ChEBI" id="CHEBI:140395"/>
        <dbReference type="EC" id="2.7.7.6"/>
    </reaction>
</comment>
<comment type="similarity">
    <text evidence="10 11">Belongs to the RNA polymerase beta' chain family.</text>
</comment>
<evidence type="ECO:0000256" key="7">
    <source>
        <dbReference type="ARBA" id="ARBA00023163"/>
    </source>
</evidence>
<name>A0A2M8EK19_UNCKA</name>
<dbReference type="GO" id="GO:0006351">
    <property type="term" value="P:DNA-templated transcription"/>
    <property type="evidence" value="ECO:0007669"/>
    <property type="project" value="UniProtKB-UniRule"/>
</dbReference>
<dbReference type="InterPro" id="IPR038120">
    <property type="entry name" value="Rpb1_funnel_sf"/>
</dbReference>
<dbReference type="InterPro" id="IPR007644">
    <property type="entry name" value="RNA_pol_bsu_protrusion"/>
</dbReference>
<dbReference type="CDD" id="cd00653">
    <property type="entry name" value="RNA_pol_B_RPB2"/>
    <property type="match status" value="1"/>
</dbReference>
<dbReference type="HAMAP" id="MF_01321">
    <property type="entry name" value="RNApol_bact_RpoB"/>
    <property type="match status" value="1"/>
</dbReference>
<dbReference type="InterPro" id="IPR007080">
    <property type="entry name" value="RNA_pol_Rpb1_1"/>
</dbReference>
<dbReference type="CDD" id="cd01609">
    <property type="entry name" value="RNAP_beta'_N"/>
    <property type="match status" value="1"/>
</dbReference>
<dbReference type="GO" id="GO:0003899">
    <property type="term" value="F:DNA-directed RNA polymerase activity"/>
    <property type="evidence" value="ECO:0007669"/>
    <property type="project" value="UniProtKB-UniRule"/>
</dbReference>
<gene>
    <name evidence="10" type="primary">rpoC</name>
    <name evidence="9" type="synonym">rpoB</name>
    <name evidence="15" type="ORF">CO059_00565</name>
</gene>
<feature type="domain" description="RNA polymerase N-terminal" evidence="14">
    <location>
        <begin position="1354"/>
        <end position="1633"/>
    </location>
</feature>
<dbReference type="GO" id="GO:0003677">
    <property type="term" value="F:DNA binding"/>
    <property type="evidence" value="ECO:0007669"/>
    <property type="project" value="UniProtKB-UniRule"/>
</dbReference>
<keyword evidence="10" id="KW-0460">Magnesium</keyword>
<dbReference type="InterPro" id="IPR015712">
    <property type="entry name" value="DNA-dir_RNA_pol_su2"/>
</dbReference>
<dbReference type="Pfam" id="PF04563">
    <property type="entry name" value="RNA_pol_Rpb2_1"/>
    <property type="match status" value="1"/>
</dbReference>
<dbReference type="Gene3D" id="3.90.1110.10">
    <property type="entry name" value="RNA polymerase Rpb2, domain 2"/>
    <property type="match status" value="1"/>
</dbReference>
<sequence>MSFLLFMERKFFKEKKEILPLPDLTLTQKESFDRFLSEGIQEVLDEINPIQDYTGRGWEITFASPRFGKPKISQEEAMEKGLAYSFPWYLTATLADVKSGKKIPQEVYMGEIPQMTGGGTFIINGVERVVVNQLLRSEGVYFTVETDPVTGVPLSSARILPKNGAWLEFTTARKNYLTVRISNYRKMAATTLLRAFGLASDEEIKKTFADVDTDSNRPFIEETLKKDPAKSYEAAILEVFSKVRPGEPALFDTAKLTFERIFTDHRRYDLGRAGRFKLNQVLDLNLPINERKYRLLMLEDLVATIRRVIELNHGIGEATDIDHLGNRRIRSVGELIQAQLRIGFIQMERVIKERMSLQAREQLPKPTVLISTRPIEARLHSFFASSQLSQCHEQTNPLAGLEHLRRLSVKGPGGLTTERASFSVRDAHFTHYGRVCPIKTPEGASIGLTTHLALYARVNELGFLETPYRKIDKSGKNPLVTKEIVYLTAYDEDQYVITDASVRLGDDGRILDERIPLRHRGEFFFGSADQADLMDVTPRQIVSASAALIPFLAHDDINRALMASNMENQAVPLLTPEAPLVGTGIEKELAKNSGVVITAEDDGKITSVDSEQIEVMYGKKKKVYHLQKFVKSNDETCYNQRVRIAVGQKVKKGDLLADGPSIENGELALGRNLTIAYMSWEGLSYEDALVISERLQREDLLSSIHITEHVIRVLETKLGPEEVTRDIPNVSETALRNLDENGIVTIGAEVKGGDILVGKIASKGETELSAEERLLRAIFGEKAREVRDVSLRMSHGEWGTVVDVKILDRKETELPVGVLEEIAVRVAQVRKITVGDKLAGRHGNKGVISKIVSVEDMPHLEDGTPVDIILEPRSVVKRMNLGQILEAHLGWAAEKLQVKYAVPAFEKFEEQTLIEELRKAGLPVTGKTKLYDGRTGKLFDHEVVVGKAYFLKLEHLAEDKIHARSTGPYALITQQPLGGKAQFGGQRFGEMEVWALEAYGAAYTLQEMLTIKSDDLVGRSQTYRAIIQGEEVPAPTVPESFKLLVKEINGVGLSVETLSSKGELASTSEEGGLKPESHKEIGSIRDFNALQISIASPEVIKGWSYGEVTKPETINYRTFKAEKDGLFDERIFGPTKDYECYCGKYKKARFKGIICDKCGVEVTSKRVRRERMGHITLAAPAAHVWFFRGVPSIIGILLGISPRNLEGIVYFTRYLVTDVDREKKKEAITKFEADINQQLKELGQKKEEDEKQREKEKTVLKDKLSQGMELLKSTKRFSLLTEAEYELIAPYLKEFAEVGMGAEVLRRTLATLDLEKMVADLRKKVREAKGEGRIRFARRLRVIENLYNAGIAPSWMILTLLPVIPPDLRPMVQLEGGRFATSDLNDLYRAVLNRNNRLKRLLELGAPEIIIRNEKRMLQEAVDALIDSSKTRRGKISRGKKQLRSFADMLSGKQGRFRQNLLGKRVDYSGRSVIVVGPKLKITQAGIPREMALELFKPFVLREILLDGLAPNLRSAKTYLEERGEGLWDILERVAKDHPVLLNRAPSLHRLSILGFYPKLIGGSAIQLHPAVCAGFNADFDGDAMAVHLPLSNQAIEEVKTLILSSRNLLRPATGEPIAYPNKEQVMGLFYLTLISADEQKRGEDELKIFPSATEALLVYELGGIKLRERIKVMISAKGGSASGGEGKLLITTVGRILFNQKLPEFLCFINEPIDASKVKAMVAQTLNERGEEEAARLIDALKDLGFAYASDSNISLAVFDAIIPAEKPAILKEAEAKTEEIERNFRRGLITDFERKELARVVWSEATSKLAELAWLELSEENPIKFMITSGAAGATKEQVKQISGMRGHIVDPLGRIVEMPIRSNYHEGLTGFEYFAGARGARKGLVDTALRTAGAGYLTRRLVDVAQDMIIREEDCGTKDGIPMLKSEETLLATFANRLVGRIVVEDVKVGRKVLVKKGEMISREQAKMIEEAGIEEVLVRSPLTCESLNGICAACYGLDLGRNRMVEMGTPVGIIAAQSIGEPGTQLTLRTFHTGGIVGKDITQGLPRVEEVFEARTPKFEAVVAEFDGKVSITEEEERQKITLVGGGKTANYDVPVERGILVSNGEAVKIGQPLTEGFLDPKKLLKLRGIQATQKYLVNEARQVYSSQGVSVDDIHLEVITRQMFNKVRVKSPGGTTFIPGEIITKTKFFEENEKVGKAGGAKAAAEVVILGITKSSLKTDSFLSAASFQETTRILTEAAASGSVDRLLGLKENVIIGRLIPTGERARLDRSQESGARSKNTPD</sequence>
<feature type="binding site" evidence="10">
    <location>
        <position position="1581"/>
    </location>
    <ligand>
        <name>Mg(2+)</name>
        <dbReference type="ChEBI" id="CHEBI:18420"/>
    </ligand>
</feature>
<evidence type="ECO:0000313" key="15">
    <source>
        <dbReference type="EMBL" id="PJC23086.1"/>
    </source>
</evidence>
<dbReference type="InterPro" id="IPR019462">
    <property type="entry name" value="DNA-dir_RNA_pol_bsu_external_1"/>
</dbReference>
<dbReference type="InterPro" id="IPR012754">
    <property type="entry name" value="DNA-dir_RpoC_beta_prime_bact"/>
</dbReference>
<feature type="binding site" evidence="10">
    <location>
        <position position="1995"/>
    </location>
    <ligand>
        <name>Zn(2+)</name>
        <dbReference type="ChEBI" id="CHEBI:29105"/>
        <label>2</label>
    </ligand>
</feature>
<keyword evidence="5 9" id="KW-0548">Nucleotidyltransferase</keyword>
<dbReference type="Proteomes" id="UP000228781">
    <property type="component" value="Unassembled WGS sequence"/>
</dbReference>
<dbReference type="Pfam" id="PF04560">
    <property type="entry name" value="RNA_pol_Rpb2_7"/>
    <property type="match status" value="1"/>
</dbReference>
<dbReference type="Pfam" id="PF04561">
    <property type="entry name" value="RNA_pol_Rpb2_2"/>
    <property type="match status" value="1"/>
</dbReference>
<dbReference type="EC" id="2.7.7.6" evidence="9"/>
<comment type="similarity">
    <text evidence="2">In the C-terminal section; belongs to the RNA polymerase beta' chain family.</text>
</comment>
<dbReference type="Gene3D" id="2.40.50.100">
    <property type="match status" value="2"/>
</dbReference>
<dbReference type="Gene3D" id="2.40.50.150">
    <property type="match status" value="1"/>
</dbReference>
<keyword evidence="3 9" id="KW-0240">DNA-directed RNA polymerase</keyword>
<dbReference type="EMBL" id="PFSK01000010">
    <property type="protein sequence ID" value="PJC23086.1"/>
    <property type="molecule type" value="Genomic_DNA"/>
</dbReference>
<evidence type="ECO:0000256" key="8">
    <source>
        <dbReference type="ARBA" id="ARBA00048552"/>
    </source>
</evidence>
<dbReference type="InterPro" id="IPR007081">
    <property type="entry name" value="RNA_pol_Rpb1_5"/>
</dbReference>
<dbReference type="NCBIfam" id="TIGR02013">
    <property type="entry name" value="rpoB"/>
    <property type="match status" value="1"/>
</dbReference>
<dbReference type="Gene3D" id="1.10.132.30">
    <property type="match status" value="1"/>
</dbReference>
<evidence type="ECO:0000256" key="9">
    <source>
        <dbReference type="HAMAP-Rule" id="MF_01321"/>
    </source>
</evidence>
<dbReference type="Pfam" id="PF04983">
    <property type="entry name" value="RNA_pol_Rpb1_3"/>
    <property type="match status" value="1"/>
</dbReference>
<dbReference type="InterPro" id="IPR037033">
    <property type="entry name" value="DNA-dir_RNAP_su2_hyb_sf"/>
</dbReference>
<dbReference type="Pfam" id="PF10385">
    <property type="entry name" value="RNA_pol_Rpb2_45"/>
    <property type="match status" value="1"/>
</dbReference>
<feature type="binding site" evidence="10">
    <location>
        <position position="1918"/>
    </location>
    <ligand>
        <name>Zn(2+)</name>
        <dbReference type="ChEBI" id="CHEBI:29105"/>
        <label>2</label>
    </ligand>
</feature>
<dbReference type="Gene3D" id="2.30.150.10">
    <property type="entry name" value="DNA-directed RNA polymerase, beta subunit, external 1 domain"/>
    <property type="match status" value="1"/>
</dbReference>
<proteinExistence type="inferred from homology"/>
<dbReference type="InterPro" id="IPR007120">
    <property type="entry name" value="DNA-dir_RNAP_su2_dom"/>
</dbReference>
<dbReference type="FunFam" id="3.90.1800.10:FF:000001">
    <property type="entry name" value="DNA-directed RNA polymerase subunit beta"/>
    <property type="match status" value="1"/>
</dbReference>
<dbReference type="Gene3D" id="3.90.1800.10">
    <property type="entry name" value="RNA polymerase alpha subunit dimerisation domain"/>
    <property type="match status" value="1"/>
</dbReference>
<feature type="binding site" evidence="10">
    <location>
        <position position="1155"/>
    </location>
    <ligand>
        <name>Zn(2+)</name>
        <dbReference type="ChEBI" id="CHEBI:29105"/>
        <label>1</label>
    </ligand>
</feature>
<dbReference type="InterPro" id="IPR007645">
    <property type="entry name" value="RNA_pol_Rpb2_3"/>
</dbReference>
<comment type="cofactor">
    <cofactor evidence="10">
        <name>Zn(2+)</name>
        <dbReference type="ChEBI" id="CHEBI:29105"/>
    </cofactor>
    <text evidence="10">Binds 2 Zn(2+) ions per subunit.</text>
</comment>
<dbReference type="SUPFAM" id="SSF64484">
    <property type="entry name" value="beta and beta-prime subunits of DNA dependent RNA-polymerase"/>
    <property type="match status" value="2"/>
</dbReference>
<feature type="binding site" evidence="10">
    <location>
        <position position="1998"/>
    </location>
    <ligand>
        <name>Zn(2+)</name>
        <dbReference type="ChEBI" id="CHEBI:29105"/>
        <label>2</label>
    </ligand>
</feature>
<dbReference type="Pfam" id="PF04565">
    <property type="entry name" value="RNA_pol_Rpb2_3"/>
    <property type="match status" value="1"/>
</dbReference>
<dbReference type="Gene3D" id="4.10.860.120">
    <property type="entry name" value="RNA polymerase II, clamp domain"/>
    <property type="match status" value="1"/>
</dbReference>
<dbReference type="InterPro" id="IPR007066">
    <property type="entry name" value="RNA_pol_Rpb1_3"/>
</dbReference>
<dbReference type="InterPro" id="IPR037034">
    <property type="entry name" value="RNA_pol_Rpb2_2_sf"/>
</dbReference>
<feature type="binding site" evidence="10">
    <location>
        <position position="1583"/>
    </location>
    <ligand>
        <name>Mg(2+)</name>
        <dbReference type="ChEBI" id="CHEBI:18420"/>
    </ligand>
</feature>
<dbReference type="GO" id="GO:0008270">
    <property type="term" value="F:zinc ion binding"/>
    <property type="evidence" value="ECO:0007669"/>
    <property type="project" value="UniProtKB-UniRule"/>
</dbReference>
<feature type="coiled-coil region" evidence="13">
    <location>
        <begin position="1221"/>
        <end position="1259"/>
    </location>
</feature>
<feature type="binding site" evidence="10">
    <location>
        <position position="1579"/>
    </location>
    <ligand>
        <name>Mg(2+)</name>
        <dbReference type="ChEBI" id="CHEBI:18420"/>
    </ligand>
</feature>
<dbReference type="InterPro" id="IPR014724">
    <property type="entry name" value="RNA_pol_RPB2_OB-fold"/>
</dbReference>
<evidence type="ECO:0000259" key="14">
    <source>
        <dbReference type="SMART" id="SM00663"/>
    </source>
</evidence>
<dbReference type="InterPro" id="IPR010243">
    <property type="entry name" value="RNA_pol_bsu_bac"/>
</dbReference>
<dbReference type="SMART" id="SM00663">
    <property type="entry name" value="RPOLA_N"/>
    <property type="match status" value="1"/>
</dbReference>
<dbReference type="PANTHER" id="PTHR19376:SF54">
    <property type="entry name" value="DNA-DIRECTED RNA POLYMERASE SUBUNIT BETA"/>
    <property type="match status" value="1"/>
</dbReference>
<dbReference type="PROSITE" id="PS01166">
    <property type="entry name" value="RNA_POL_BETA"/>
    <property type="match status" value="1"/>
</dbReference>
<dbReference type="GO" id="GO:0032549">
    <property type="term" value="F:ribonucleoside binding"/>
    <property type="evidence" value="ECO:0007669"/>
    <property type="project" value="InterPro"/>
</dbReference>
<dbReference type="Pfam" id="PF00562">
    <property type="entry name" value="RNA_pol_Rpb2_6"/>
    <property type="match status" value="1"/>
</dbReference>
<reference evidence="16" key="1">
    <citation type="submission" date="2017-09" db="EMBL/GenBank/DDBJ databases">
        <title>Depth-based differentiation of microbial function through sediment-hosted aquifers and enrichment of novel symbionts in the deep terrestrial subsurface.</title>
        <authorList>
            <person name="Probst A.J."/>
            <person name="Ladd B."/>
            <person name="Jarett J.K."/>
            <person name="Geller-Mcgrath D.E."/>
            <person name="Sieber C.M.K."/>
            <person name="Emerson J.B."/>
            <person name="Anantharaman K."/>
            <person name="Thomas B.C."/>
            <person name="Malmstrom R."/>
            <person name="Stieglmeier M."/>
            <person name="Klingl A."/>
            <person name="Woyke T."/>
            <person name="Ryan C.M."/>
            <person name="Banfield J.F."/>
        </authorList>
    </citation>
    <scope>NUCLEOTIDE SEQUENCE [LARGE SCALE GENOMIC DNA]</scope>
</reference>
<dbReference type="Gene3D" id="1.10.1790.20">
    <property type="match status" value="1"/>
</dbReference>
<evidence type="ECO:0000256" key="12">
    <source>
        <dbReference type="RuleBase" id="RU363031"/>
    </source>
</evidence>
<dbReference type="HAMAP" id="MF_01322">
    <property type="entry name" value="RNApol_bact_RpoC"/>
    <property type="match status" value="1"/>
</dbReference>
<dbReference type="NCBIfam" id="TIGR02386">
    <property type="entry name" value="rpoC_TIGR"/>
    <property type="match status" value="1"/>
</dbReference>
<dbReference type="InterPro" id="IPR000722">
    <property type="entry name" value="RNA_pol_asu"/>
</dbReference>
<organism evidence="15 16">
    <name type="scientific">candidate division WWE3 bacterium CG_4_9_14_0_2_um_filter_48_10</name>
    <dbReference type="NCBI Taxonomy" id="1975078"/>
    <lineage>
        <taxon>Bacteria</taxon>
        <taxon>Katanobacteria</taxon>
    </lineage>
</organism>
<keyword evidence="13" id="KW-0175">Coiled coil</keyword>
<keyword evidence="4 9" id="KW-0808">Transferase</keyword>
<feature type="binding site" evidence="10">
    <location>
        <position position="1140"/>
    </location>
    <ligand>
        <name>Zn(2+)</name>
        <dbReference type="ChEBI" id="CHEBI:29105"/>
        <label>1</label>
    </ligand>
</feature>
<comment type="cofactor">
    <cofactor evidence="10">
        <name>Mg(2+)</name>
        <dbReference type="ChEBI" id="CHEBI:18420"/>
    </cofactor>
    <text evidence="10">Binds 1 Mg(2+) ion per subunit.</text>
</comment>
<evidence type="ECO:0000256" key="1">
    <source>
        <dbReference type="ARBA" id="ARBA00007616"/>
    </source>
</evidence>
<dbReference type="Pfam" id="PF04998">
    <property type="entry name" value="RNA_pol_Rpb1_5"/>
    <property type="match status" value="1"/>
</dbReference>
<dbReference type="CDD" id="cd02655">
    <property type="entry name" value="RNAP_beta'_C"/>
    <property type="match status" value="1"/>
</dbReference>
<dbReference type="Gene3D" id="1.10.40.90">
    <property type="match status" value="1"/>
</dbReference>
<dbReference type="InterPro" id="IPR007641">
    <property type="entry name" value="RNA_pol_Rpb2_7"/>
</dbReference>
<dbReference type="Gene3D" id="1.10.274.100">
    <property type="entry name" value="RNA polymerase Rpb1, domain 3"/>
    <property type="match status" value="2"/>
</dbReference>
<evidence type="ECO:0000256" key="13">
    <source>
        <dbReference type="SAM" id="Coils"/>
    </source>
</evidence>
<dbReference type="Pfam" id="PF00623">
    <property type="entry name" value="RNA_pol_Rpb1_2"/>
    <property type="match status" value="2"/>
</dbReference>
<comment type="similarity">
    <text evidence="9 12">Belongs to the RNA polymerase beta chain family.</text>
</comment>
<keyword evidence="6 10" id="KW-0479">Metal-binding</keyword>
<keyword evidence="7 9" id="KW-0804">Transcription</keyword>
<evidence type="ECO:0000256" key="4">
    <source>
        <dbReference type="ARBA" id="ARBA00022679"/>
    </source>
</evidence>
<evidence type="ECO:0000256" key="2">
    <source>
        <dbReference type="ARBA" id="ARBA00009839"/>
    </source>
</evidence>
<dbReference type="NCBIfam" id="NF001616">
    <property type="entry name" value="PRK00405.1"/>
    <property type="match status" value="1"/>
</dbReference>
<dbReference type="Gene3D" id="3.90.1100.10">
    <property type="match status" value="1"/>
</dbReference>
<dbReference type="InterPro" id="IPR042107">
    <property type="entry name" value="DNA-dir_RNA_pol_bsu_ext_1_sf"/>
</dbReference>
<dbReference type="GO" id="GO:0000287">
    <property type="term" value="F:magnesium ion binding"/>
    <property type="evidence" value="ECO:0007669"/>
    <property type="project" value="UniProtKB-UniRule"/>
</dbReference>